<dbReference type="PROSITE" id="PS01090">
    <property type="entry name" value="TATD_2"/>
    <property type="match status" value="1"/>
</dbReference>
<dbReference type="PANTHER" id="PTHR46363:SF1">
    <property type="entry name" value="DEOXYRIBONUCLEASE TATDN2-RELATED"/>
    <property type="match status" value="1"/>
</dbReference>
<comment type="similarity">
    <text evidence="1">Belongs to the metallo-dependent hydrolases superfamily. TatD-type hydrolase family.</text>
</comment>
<dbReference type="GeneID" id="106006046"/>
<dbReference type="Pfam" id="PF01026">
    <property type="entry name" value="TatD_DNase"/>
    <property type="match status" value="1"/>
</dbReference>
<dbReference type="FunFam" id="3.20.20.140:FF:000027">
    <property type="entry name" value="putative deoxyribonuclease TATDN2"/>
    <property type="match status" value="1"/>
</dbReference>
<feature type="compositionally biased region" description="Low complexity" evidence="3">
    <location>
        <begin position="154"/>
        <end position="164"/>
    </location>
</feature>
<accession>A0A8U0SNL0</accession>
<evidence type="ECO:0000313" key="4">
    <source>
        <dbReference type="Proteomes" id="UP000000715"/>
    </source>
</evidence>
<feature type="compositionally biased region" description="Basic and acidic residues" evidence="3">
    <location>
        <begin position="172"/>
        <end position="182"/>
    </location>
</feature>
<keyword evidence="2" id="KW-0378">Hydrolase</keyword>
<feature type="region of interest" description="Disordered" evidence="3">
    <location>
        <begin position="154"/>
        <end position="190"/>
    </location>
</feature>
<feature type="compositionally biased region" description="Low complexity" evidence="3">
    <location>
        <begin position="384"/>
        <end position="402"/>
    </location>
</feature>
<organism evidence="4 5">
    <name type="scientific">Mustela putorius furo</name>
    <name type="common">European domestic ferret</name>
    <name type="synonym">Mustela furo</name>
    <dbReference type="NCBI Taxonomy" id="9669"/>
    <lineage>
        <taxon>Eukaryota</taxon>
        <taxon>Metazoa</taxon>
        <taxon>Chordata</taxon>
        <taxon>Craniata</taxon>
        <taxon>Vertebrata</taxon>
        <taxon>Euteleostomi</taxon>
        <taxon>Mammalia</taxon>
        <taxon>Eutheria</taxon>
        <taxon>Laurasiatheria</taxon>
        <taxon>Carnivora</taxon>
        <taxon>Caniformia</taxon>
        <taxon>Musteloidea</taxon>
        <taxon>Mustelidae</taxon>
        <taxon>Mustelinae</taxon>
        <taxon>Mustela</taxon>
    </lineage>
</organism>
<protein>
    <submittedName>
        <fullName evidence="5">Deoxyribonuclease TATDN2</fullName>
    </submittedName>
</protein>
<feature type="region of interest" description="Disordered" evidence="3">
    <location>
        <begin position="116"/>
        <end position="135"/>
    </location>
</feature>
<evidence type="ECO:0000313" key="5">
    <source>
        <dbReference type="RefSeq" id="XP_044945137.1"/>
    </source>
</evidence>
<proteinExistence type="inferred from homology"/>
<dbReference type="OrthoDB" id="413993at2759"/>
<dbReference type="Proteomes" id="UP000000715">
    <property type="component" value="Unplaced"/>
</dbReference>
<keyword evidence="4" id="KW-1185">Reference proteome</keyword>
<feature type="region of interest" description="Disordered" evidence="3">
    <location>
        <begin position="384"/>
        <end position="418"/>
    </location>
</feature>
<dbReference type="RefSeq" id="XP_044945137.1">
    <property type="nucleotide sequence ID" value="XM_045089202.1"/>
</dbReference>
<name>A0A8U0SNL0_MUSPF</name>
<feature type="region of interest" description="Disordered" evidence="3">
    <location>
        <begin position="351"/>
        <end position="372"/>
    </location>
</feature>
<dbReference type="InterPro" id="IPR001130">
    <property type="entry name" value="TatD-like"/>
</dbReference>
<dbReference type="InterPro" id="IPR032466">
    <property type="entry name" value="Metal_Hydrolase"/>
</dbReference>
<dbReference type="PANTHER" id="PTHR46363">
    <property type="entry name" value="DEOXYRIBONUCLEASE TATDN2-RELATED"/>
    <property type="match status" value="1"/>
</dbReference>
<reference evidence="5" key="1">
    <citation type="submission" date="2025-08" db="UniProtKB">
        <authorList>
            <consortium name="RefSeq"/>
        </authorList>
    </citation>
    <scope>IDENTIFICATION</scope>
    <source>
        <tissue evidence="5">Brain</tissue>
    </source>
</reference>
<dbReference type="CDD" id="cd01310">
    <property type="entry name" value="TatD_DNAse"/>
    <property type="match status" value="1"/>
</dbReference>
<sequence>MPSGSSSVRTSAQKSRKQVVAWAPDQAFPKSWIFAIFSERFEVTHSVTGLCHLWNTENHHGQLKEWGRGHEVAGAARSFSGGAACQGKFLPPTPQPPHSSGPGVGGASKKRLIRGSTWGSSHRRTPLCSNSPGLSPSLEEMASFEEAYRFRSSSRQSASNSTNSEFAAQAEGHSDKSEDPNNVRRKSATLHDQSAPFIYGKGIQGTQGKLMPEAEEAVGAKPSRREHLSPGQRPARVVTFSAPPKKQLPAPEVRVEKEMIAIEVNSFGNRRVIMDPQEKPCKKLPGDRTVLNLEKGCPVPKFLDRRDCCSEIQKHQEREAIAERPFSLSHPPGVEELAAARFPQEKPVSLGFSRVSKPPSFTTGGVPDQPHLHRGLRQAYTSYWSSSPQPSYSPSVGSSSDSTPQAGRNSRSFLSDYPSGSEMHFQNWSRDWKALEEGPSLNFHASRFSRSLEAREQTVQEETTSYPFGEYVSNLGPRCHWNRGLGHGFIDTHCHLDILYSKLSFKGTFSKFTEIYNYTFPKEFQGCISDFCDPRTLRDGLWEELLKDDLVWGAFGCHPHFARYYNDTQERKLLYALRHPKAIAFGEMGLDYSYKCTTPVPQQHRVFERQLQLAVSLKKPLVIHCREADEDLLGIMKRRVPPDYKIHRHCFTGTYPLIEPLLKYFPNMSVGFTAVLTYSSAWETREALKMIPLDRIVVETDAPYFLPRGVPKSVCQYAHPGLALHTVREIARVKGQPLSYTLAILRKNTSYLYNL</sequence>
<dbReference type="AlphaFoldDB" id="A0A8U0SNL0"/>
<dbReference type="GO" id="GO:0016788">
    <property type="term" value="F:hydrolase activity, acting on ester bonds"/>
    <property type="evidence" value="ECO:0007669"/>
    <property type="project" value="InterPro"/>
</dbReference>
<dbReference type="SUPFAM" id="SSF51556">
    <property type="entry name" value="Metallo-dependent hydrolases"/>
    <property type="match status" value="1"/>
</dbReference>
<evidence type="ECO:0000256" key="3">
    <source>
        <dbReference type="SAM" id="MobiDB-lite"/>
    </source>
</evidence>
<feature type="region of interest" description="Disordered" evidence="3">
    <location>
        <begin position="86"/>
        <end position="110"/>
    </location>
</feature>
<gene>
    <name evidence="5" type="primary">LOC106006046</name>
</gene>
<dbReference type="PROSITE" id="PS01137">
    <property type="entry name" value="TATD_1"/>
    <property type="match status" value="1"/>
</dbReference>
<evidence type="ECO:0000256" key="1">
    <source>
        <dbReference type="ARBA" id="ARBA00009275"/>
    </source>
</evidence>
<dbReference type="InterPro" id="IPR018228">
    <property type="entry name" value="DNase_TatD-rel_CS"/>
</dbReference>
<evidence type="ECO:0000256" key="2">
    <source>
        <dbReference type="ARBA" id="ARBA00022801"/>
    </source>
</evidence>
<dbReference type="PROSITE" id="PS01091">
    <property type="entry name" value="TATD_3"/>
    <property type="match status" value="1"/>
</dbReference>
<feature type="compositionally biased region" description="Polar residues" evidence="3">
    <location>
        <begin position="403"/>
        <end position="413"/>
    </location>
</feature>
<dbReference type="Gene3D" id="3.20.20.140">
    <property type="entry name" value="Metal-dependent hydrolases"/>
    <property type="match status" value="1"/>
</dbReference>